<feature type="transmembrane region" description="Helical" evidence="1">
    <location>
        <begin position="337"/>
        <end position="355"/>
    </location>
</feature>
<comment type="caution">
    <text evidence="3">The sequence shown here is derived from an EMBL/GenBank/DDBJ whole genome shotgun (WGS) entry which is preliminary data.</text>
</comment>
<accession>A0A9Q0NDM6</accession>
<sequence length="513" mass="59510">MNEFFKFIVKFGFQKTERHSQRDSFGYIFGNITSKDSFPVPITFAVLDKYSFLEYYGNRTILNKDVACRRMFERLDKFAFDKTCNPQAKVDFLRKVPCDKGKLCIDEDSANNVVLGSQFTYVISDLMQPRFWYVSLVACYRDDSCTWHHFDPKKFHNTSKQNYDINYDIQLVNGNPHQSSSSRFSYHFSFEQQNILEMNLIFFAVYLFLVPMQLYAVRIQKHPVTKLFTLSLILEFISLCFILSYSIRFAISGVGNETFRTTGDIFDILSRTSFMLILLLLAKGWAVTRQQISKTSWFILMAIWIPYCAFHMVLYVWNRTEVDIISDVDEYQTWPGWLVLACRSCIMLWFLWELRNTMKYEHSTKKLDFLLHFGASSLVWFIYLPIVAIVALQVSPMWRYKLLLGITNSADLLGYCVMTGLLWPNRAGQYLLLAGTNYAGMDELDEFNEAPHIVHGDLSPSLSTENLSQDLPLDINGHIRADLLDDDDEDIVLSTDDLLTPEMGGILLPNNMI</sequence>
<feature type="transmembrane region" description="Helical" evidence="1">
    <location>
        <begin position="298"/>
        <end position="317"/>
    </location>
</feature>
<keyword evidence="1" id="KW-0472">Membrane</keyword>
<dbReference type="PANTHER" id="PTHR23252">
    <property type="entry name" value="INTIMAL THICKNESS RECEPTOR-RELATED"/>
    <property type="match status" value="1"/>
</dbReference>
<dbReference type="EMBL" id="WJQU01000001">
    <property type="protein sequence ID" value="KAJ6647551.1"/>
    <property type="molecule type" value="Genomic_DNA"/>
</dbReference>
<evidence type="ECO:0000313" key="3">
    <source>
        <dbReference type="EMBL" id="KAJ6647551.1"/>
    </source>
</evidence>
<evidence type="ECO:0000259" key="2">
    <source>
        <dbReference type="Pfam" id="PF10192"/>
    </source>
</evidence>
<dbReference type="InterPro" id="IPR047831">
    <property type="entry name" value="GPR180/TMEM145"/>
</dbReference>
<dbReference type="InterPro" id="IPR019336">
    <property type="entry name" value="GPR180/TMEM145_TM"/>
</dbReference>
<dbReference type="GO" id="GO:0019236">
    <property type="term" value="P:response to pheromone"/>
    <property type="evidence" value="ECO:0007669"/>
    <property type="project" value="InterPro"/>
</dbReference>
<dbReference type="AlphaFoldDB" id="A0A9Q0NDM6"/>
<keyword evidence="1" id="KW-1133">Transmembrane helix</keyword>
<feature type="transmembrane region" description="Helical" evidence="1">
    <location>
        <begin position="227"/>
        <end position="248"/>
    </location>
</feature>
<feature type="non-terminal residue" evidence="3">
    <location>
        <position position="513"/>
    </location>
</feature>
<evidence type="ECO:0000256" key="1">
    <source>
        <dbReference type="SAM" id="Phobius"/>
    </source>
</evidence>
<protein>
    <submittedName>
        <fullName evidence="3">Transmembrane protein</fullName>
    </submittedName>
</protein>
<evidence type="ECO:0000313" key="4">
    <source>
        <dbReference type="Proteomes" id="UP001151699"/>
    </source>
</evidence>
<dbReference type="OrthoDB" id="45670at2759"/>
<reference evidence="3" key="1">
    <citation type="submission" date="2022-07" db="EMBL/GenBank/DDBJ databases">
        <authorList>
            <person name="Trinca V."/>
            <person name="Uliana J.V.C."/>
            <person name="Torres T.T."/>
            <person name="Ward R.J."/>
            <person name="Monesi N."/>
        </authorList>
    </citation>
    <scope>NUCLEOTIDE SEQUENCE</scope>
    <source>
        <strain evidence="3">HSMRA1968</strain>
        <tissue evidence="3">Whole embryos</tissue>
    </source>
</reference>
<dbReference type="Pfam" id="PF10192">
    <property type="entry name" value="GPR180-TMEM145_TM"/>
    <property type="match status" value="1"/>
</dbReference>
<dbReference type="GO" id="GO:0007186">
    <property type="term" value="P:G protein-coupled receptor signaling pathway"/>
    <property type="evidence" value="ECO:0007669"/>
    <property type="project" value="InterPro"/>
</dbReference>
<keyword evidence="1 3" id="KW-0812">Transmembrane</keyword>
<feature type="domain" description="GPR180/TMEM145 transmembrane" evidence="2">
    <location>
        <begin position="201"/>
        <end position="418"/>
    </location>
</feature>
<feature type="transmembrane region" description="Helical" evidence="1">
    <location>
        <begin position="195"/>
        <end position="215"/>
    </location>
</feature>
<gene>
    <name evidence="3" type="primary">Tmem145_1</name>
    <name evidence="3" type="ORF">Bhyg_02774</name>
</gene>
<proteinExistence type="predicted"/>
<dbReference type="Proteomes" id="UP001151699">
    <property type="component" value="Chromosome A"/>
</dbReference>
<name>A0A9Q0NDM6_9DIPT</name>
<organism evidence="3 4">
    <name type="scientific">Pseudolycoriella hygida</name>
    <dbReference type="NCBI Taxonomy" id="35572"/>
    <lineage>
        <taxon>Eukaryota</taxon>
        <taxon>Metazoa</taxon>
        <taxon>Ecdysozoa</taxon>
        <taxon>Arthropoda</taxon>
        <taxon>Hexapoda</taxon>
        <taxon>Insecta</taxon>
        <taxon>Pterygota</taxon>
        <taxon>Neoptera</taxon>
        <taxon>Endopterygota</taxon>
        <taxon>Diptera</taxon>
        <taxon>Nematocera</taxon>
        <taxon>Sciaroidea</taxon>
        <taxon>Sciaridae</taxon>
        <taxon>Pseudolycoriella</taxon>
    </lineage>
</organism>
<keyword evidence="4" id="KW-1185">Reference proteome</keyword>
<feature type="transmembrane region" description="Helical" evidence="1">
    <location>
        <begin position="268"/>
        <end position="286"/>
    </location>
</feature>
<dbReference type="PANTHER" id="PTHR23252:SF43">
    <property type="entry name" value="INTIMAL THICKNESS RELATED RECEPTOR IRP DOMAIN-CONTAINING PROTEIN"/>
    <property type="match status" value="1"/>
</dbReference>
<feature type="transmembrane region" description="Helical" evidence="1">
    <location>
        <begin position="367"/>
        <end position="390"/>
    </location>
</feature>